<dbReference type="InterPro" id="IPR036380">
    <property type="entry name" value="Isochorismatase-like_sf"/>
</dbReference>
<dbReference type="EC" id="3.5.1.110" evidence="3"/>
<evidence type="ECO:0000313" key="4">
    <source>
        <dbReference type="Proteomes" id="UP000058925"/>
    </source>
</evidence>
<proteinExistence type="predicted"/>
<dbReference type="GO" id="GO:0016787">
    <property type="term" value="F:hydrolase activity"/>
    <property type="evidence" value="ECO:0007669"/>
    <property type="project" value="UniProtKB-KW"/>
</dbReference>
<dbReference type="OrthoDB" id="9194at2157"/>
<sequence length="252" mass="28533">MFKVTLPNGRTIVPALVVVDMQNGFVSKGGSYDIIGYNTALYREVIPKIKDSIEFCRSMGIPVFYTEAVKEESGIDILTNVHNILPKSRQERLKVPICVRGTWDGLTIDELKPDKKDPVVIKRRDSAFQDTDFRIMLQSQSINFLIFTGIDTSICVETSLREGFNIGYDVAIISDATASGDKRHYETTLERVRDYYGIVMDTEKFKEVIGKLDKMRKGEAKAFVGSQEEAKAWLEEFNLLDPRGFPSEQVNL</sequence>
<keyword evidence="4" id="KW-1185">Reference proteome</keyword>
<evidence type="ECO:0000313" key="3">
    <source>
        <dbReference type="EMBL" id="ALI35299.1"/>
    </source>
</evidence>
<dbReference type="Proteomes" id="UP000058925">
    <property type="component" value="Chromosome"/>
</dbReference>
<dbReference type="Gene3D" id="3.40.50.850">
    <property type="entry name" value="Isochorismatase-like"/>
    <property type="match status" value="1"/>
</dbReference>
<keyword evidence="1 3" id="KW-0378">Hydrolase</keyword>
<accession>A0A654LYI5</accession>
<dbReference type="PANTHER" id="PTHR43540:SF6">
    <property type="entry name" value="ISOCHORISMATASE-LIKE DOMAIN-CONTAINING PROTEIN"/>
    <property type="match status" value="1"/>
</dbReference>
<feature type="domain" description="Isochorismatase-like" evidence="2">
    <location>
        <begin position="15"/>
        <end position="203"/>
    </location>
</feature>
<dbReference type="Pfam" id="PF00857">
    <property type="entry name" value="Isochorismatase"/>
    <property type="match status" value="1"/>
</dbReference>
<dbReference type="SUPFAM" id="SSF52499">
    <property type="entry name" value="Isochorismatase-like hydrolases"/>
    <property type="match status" value="1"/>
</dbReference>
<gene>
    <name evidence="3" type="primary">rutB_2</name>
    <name evidence="3" type="ORF">NMY3_01094</name>
</gene>
<organism evidence="3 4">
    <name type="scientific">Candidatus Nitrosocosmicus oleophilus</name>
    <dbReference type="NCBI Taxonomy" id="1353260"/>
    <lineage>
        <taxon>Archaea</taxon>
        <taxon>Nitrososphaerota</taxon>
        <taxon>Nitrososphaeria</taxon>
        <taxon>Nitrososphaerales</taxon>
        <taxon>Nitrososphaeraceae</taxon>
        <taxon>Candidatus Nitrosocosmicus</taxon>
    </lineage>
</organism>
<dbReference type="KEGG" id="taa:NMY3_01094"/>
<dbReference type="PANTHER" id="PTHR43540">
    <property type="entry name" value="PEROXYUREIDOACRYLATE/UREIDOACRYLATE AMIDOHYDROLASE-RELATED"/>
    <property type="match status" value="1"/>
</dbReference>
<protein>
    <submittedName>
        <fullName evidence="3">Peroxyureidoacrylate/ureidoacrylate amidohydrolase RutB</fullName>
        <ecNumber evidence="3">3.5.1.110</ecNumber>
    </submittedName>
</protein>
<dbReference type="EMBL" id="CP012850">
    <property type="protein sequence ID" value="ALI35299.1"/>
    <property type="molecule type" value="Genomic_DNA"/>
</dbReference>
<dbReference type="CDD" id="cd00431">
    <property type="entry name" value="cysteine_hydrolases"/>
    <property type="match status" value="1"/>
</dbReference>
<dbReference type="InterPro" id="IPR050272">
    <property type="entry name" value="Isochorismatase-like_hydrls"/>
</dbReference>
<dbReference type="AlphaFoldDB" id="A0A654LYI5"/>
<dbReference type="RefSeq" id="WP_196817799.1">
    <property type="nucleotide sequence ID" value="NZ_CP012850.1"/>
</dbReference>
<evidence type="ECO:0000259" key="2">
    <source>
        <dbReference type="Pfam" id="PF00857"/>
    </source>
</evidence>
<name>A0A654LYI5_9ARCH</name>
<dbReference type="InterPro" id="IPR000868">
    <property type="entry name" value="Isochorismatase-like_dom"/>
</dbReference>
<dbReference type="GeneID" id="60421200"/>
<evidence type="ECO:0000256" key="1">
    <source>
        <dbReference type="ARBA" id="ARBA00022801"/>
    </source>
</evidence>
<reference evidence="4" key="1">
    <citation type="submission" date="2015-10" db="EMBL/GenBank/DDBJ databases">
        <title>Niche specialization of a soil ammonia-oxidizing archaeon, Candidatus Nitrosocosmicus oleophilus.</title>
        <authorList>
            <person name="Jung M.-Y."/>
            <person name="Rhee S.-K."/>
        </authorList>
    </citation>
    <scope>NUCLEOTIDE SEQUENCE [LARGE SCALE GENOMIC DNA]</scope>
    <source>
        <strain evidence="4">MY3</strain>
    </source>
</reference>